<keyword evidence="6" id="KW-0325">Glycoprotein</keyword>
<dbReference type="PROSITE" id="PS51485">
    <property type="entry name" value="PHYTOCYANIN"/>
    <property type="match status" value="1"/>
</dbReference>
<evidence type="ECO:0000256" key="2">
    <source>
        <dbReference type="ARBA" id="ARBA00022622"/>
    </source>
</evidence>
<dbReference type="AlphaFoldDB" id="A0AAV0IV74"/>
<evidence type="ECO:0000313" key="13">
    <source>
        <dbReference type="EMBL" id="CAI0400673.1"/>
    </source>
</evidence>
<dbReference type="PANTHER" id="PTHR33021">
    <property type="entry name" value="BLUE COPPER PROTEIN"/>
    <property type="match status" value="1"/>
</dbReference>
<evidence type="ECO:0000256" key="11">
    <source>
        <dbReference type="SAM" id="SignalP"/>
    </source>
</evidence>
<keyword evidence="2" id="KW-0336">GPI-anchor</keyword>
<evidence type="ECO:0000256" key="3">
    <source>
        <dbReference type="ARBA" id="ARBA00022729"/>
    </source>
</evidence>
<feature type="region of interest" description="Disordered" evidence="9">
    <location>
        <begin position="133"/>
        <end position="153"/>
    </location>
</feature>
<sequence>MEMSKKALVLLTLFCCVVVAASSAELFVGGKEGWTVPKSKDEQHHFFNDWASTNRFRVNDTLRFKYKKDSVMVVKEEEEYNKCRSSHPLFFSNNGDTSFRLDRPGLFYFISGVTGHCDHGLKMIIKVLDVEDDSTPLPTPPPSDDHPNHKSSAAASPYSATVAAAAALPLLALSLFL</sequence>
<comment type="caution">
    <text evidence="13">The sequence shown here is derived from an EMBL/GenBank/DDBJ whole genome shotgun (WGS) entry which is preliminary data.</text>
</comment>
<proteinExistence type="inferred from homology"/>
<keyword evidence="7" id="KW-0449">Lipoprotein</keyword>
<evidence type="ECO:0000256" key="5">
    <source>
        <dbReference type="ARBA" id="ARBA00023157"/>
    </source>
</evidence>
<name>A0AAV0IV74_9ROSI</name>
<dbReference type="GO" id="GO:0098552">
    <property type="term" value="C:side of membrane"/>
    <property type="evidence" value="ECO:0007669"/>
    <property type="project" value="UniProtKB-KW"/>
</dbReference>
<dbReference type="FunFam" id="2.60.40.420:FF:000010">
    <property type="entry name" value="Early nodulin-like protein 1"/>
    <property type="match status" value="1"/>
</dbReference>
<dbReference type="GO" id="GO:0009055">
    <property type="term" value="F:electron transfer activity"/>
    <property type="evidence" value="ECO:0007669"/>
    <property type="project" value="InterPro"/>
</dbReference>
<evidence type="ECO:0000256" key="9">
    <source>
        <dbReference type="SAM" id="MobiDB-lite"/>
    </source>
</evidence>
<accession>A0AAV0IV74</accession>
<dbReference type="InterPro" id="IPR039391">
    <property type="entry name" value="Phytocyanin-like"/>
</dbReference>
<keyword evidence="10" id="KW-1133">Transmembrane helix</keyword>
<dbReference type="GO" id="GO:0005886">
    <property type="term" value="C:plasma membrane"/>
    <property type="evidence" value="ECO:0007669"/>
    <property type="project" value="UniProtKB-SubCell"/>
</dbReference>
<organism evidence="13 14">
    <name type="scientific">Linum tenue</name>
    <dbReference type="NCBI Taxonomy" id="586396"/>
    <lineage>
        <taxon>Eukaryota</taxon>
        <taxon>Viridiplantae</taxon>
        <taxon>Streptophyta</taxon>
        <taxon>Embryophyta</taxon>
        <taxon>Tracheophyta</taxon>
        <taxon>Spermatophyta</taxon>
        <taxon>Magnoliopsida</taxon>
        <taxon>eudicotyledons</taxon>
        <taxon>Gunneridae</taxon>
        <taxon>Pentapetalae</taxon>
        <taxon>rosids</taxon>
        <taxon>fabids</taxon>
        <taxon>Malpighiales</taxon>
        <taxon>Linaceae</taxon>
        <taxon>Linum</taxon>
    </lineage>
</organism>
<protein>
    <recommendedName>
        <fullName evidence="12">Phytocyanin domain-containing protein</fullName>
    </recommendedName>
</protein>
<keyword evidence="4 10" id="KW-0472">Membrane</keyword>
<feature type="chain" id="PRO_5043460241" description="Phytocyanin domain-containing protein" evidence="11">
    <location>
        <begin position="24"/>
        <end position="177"/>
    </location>
</feature>
<gene>
    <name evidence="13" type="ORF">LITE_LOCUS10841</name>
</gene>
<comment type="subcellular location">
    <subcellularLocation>
        <location evidence="1">Cell membrane</location>
        <topology evidence="1">Lipid-anchor</topology>
        <topology evidence="1">GPI-anchor</topology>
    </subcellularLocation>
</comment>
<dbReference type="InterPro" id="IPR008972">
    <property type="entry name" value="Cupredoxin"/>
</dbReference>
<dbReference type="EMBL" id="CAMGYJ010000004">
    <property type="protein sequence ID" value="CAI0400673.1"/>
    <property type="molecule type" value="Genomic_DNA"/>
</dbReference>
<keyword evidence="5" id="KW-1015">Disulfide bond</keyword>
<dbReference type="Pfam" id="PF02298">
    <property type="entry name" value="Cu_bind_like"/>
    <property type="match status" value="1"/>
</dbReference>
<keyword evidence="10" id="KW-0812">Transmembrane</keyword>
<keyword evidence="3 11" id="KW-0732">Signal</keyword>
<evidence type="ECO:0000259" key="12">
    <source>
        <dbReference type="PROSITE" id="PS51485"/>
    </source>
</evidence>
<comment type="similarity">
    <text evidence="8">Belongs to the early nodulin-like (ENODL) family.</text>
</comment>
<evidence type="ECO:0000256" key="8">
    <source>
        <dbReference type="ARBA" id="ARBA00035011"/>
    </source>
</evidence>
<keyword evidence="14" id="KW-1185">Reference proteome</keyword>
<dbReference type="PANTHER" id="PTHR33021:SF289">
    <property type="entry name" value="EARLY NODULIN-LIKE PROTEIN 5-RELATED"/>
    <property type="match status" value="1"/>
</dbReference>
<dbReference type="InterPro" id="IPR003245">
    <property type="entry name" value="Phytocyanin_dom"/>
</dbReference>
<evidence type="ECO:0000256" key="1">
    <source>
        <dbReference type="ARBA" id="ARBA00004609"/>
    </source>
</evidence>
<evidence type="ECO:0000256" key="7">
    <source>
        <dbReference type="ARBA" id="ARBA00023288"/>
    </source>
</evidence>
<dbReference type="Gene3D" id="2.60.40.420">
    <property type="entry name" value="Cupredoxins - blue copper proteins"/>
    <property type="match status" value="1"/>
</dbReference>
<evidence type="ECO:0000313" key="14">
    <source>
        <dbReference type="Proteomes" id="UP001154282"/>
    </source>
</evidence>
<dbReference type="SUPFAM" id="SSF49503">
    <property type="entry name" value="Cupredoxins"/>
    <property type="match status" value="1"/>
</dbReference>
<feature type="signal peptide" evidence="11">
    <location>
        <begin position="1"/>
        <end position="23"/>
    </location>
</feature>
<feature type="transmembrane region" description="Helical" evidence="10">
    <location>
        <begin position="158"/>
        <end position="176"/>
    </location>
</feature>
<feature type="domain" description="Phytocyanin" evidence="12">
    <location>
        <begin position="24"/>
        <end position="129"/>
    </location>
</feature>
<evidence type="ECO:0000256" key="6">
    <source>
        <dbReference type="ARBA" id="ARBA00023180"/>
    </source>
</evidence>
<evidence type="ECO:0000256" key="4">
    <source>
        <dbReference type="ARBA" id="ARBA00023136"/>
    </source>
</evidence>
<dbReference type="Proteomes" id="UP001154282">
    <property type="component" value="Unassembled WGS sequence"/>
</dbReference>
<reference evidence="13" key="1">
    <citation type="submission" date="2022-08" db="EMBL/GenBank/DDBJ databases">
        <authorList>
            <person name="Gutierrez-Valencia J."/>
        </authorList>
    </citation>
    <scope>NUCLEOTIDE SEQUENCE</scope>
</reference>
<evidence type="ECO:0000256" key="10">
    <source>
        <dbReference type="SAM" id="Phobius"/>
    </source>
</evidence>